<dbReference type="AlphaFoldDB" id="A0A8J6XKS9"/>
<reference evidence="3" key="1">
    <citation type="submission" date="2020-09" db="EMBL/GenBank/DDBJ databases">
        <title>Iningainema tapete sp. nov. (Scytonemataceae, Cyanobacteria) from greenhouses in central Florida (USA) produces two types of nodularin with biosynthetic potential for microcystin-LR and anabaenopeptins.</title>
        <authorList>
            <person name="Berthold D.E."/>
            <person name="Lefler F.W."/>
            <person name="Huang I.-S."/>
            <person name="Abdulla H."/>
            <person name="Zimba P.V."/>
            <person name="Laughinghouse H.D. IV."/>
        </authorList>
    </citation>
    <scope>NUCLEOTIDE SEQUENCE</scope>
    <source>
        <strain evidence="3">BLCCT55</strain>
    </source>
</reference>
<proteinExistence type="predicted"/>
<accession>A0A8J6XKS9</accession>
<sequence>MTIYTGEPLELLQMFVEDTQSHLEITSLAIANLDFELLAKEAHHLKGSSANVGVNTMHIAAEKLEHLALKQERRGTTELICELGEFINRIQAFLTSSSKYLLINKQ</sequence>
<dbReference type="GO" id="GO:0000160">
    <property type="term" value="P:phosphorelay signal transduction system"/>
    <property type="evidence" value="ECO:0007669"/>
    <property type="project" value="InterPro"/>
</dbReference>
<dbReference type="Pfam" id="PF01627">
    <property type="entry name" value="Hpt"/>
    <property type="match status" value="1"/>
</dbReference>
<evidence type="ECO:0000313" key="4">
    <source>
        <dbReference type="Proteomes" id="UP000629098"/>
    </source>
</evidence>
<organism evidence="3 4">
    <name type="scientific">Iningainema tapete BLCC-T55</name>
    <dbReference type="NCBI Taxonomy" id="2748662"/>
    <lineage>
        <taxon>Bacteria</taxon>
        <taxon>Bacillati</taxon>
        <taxon>Cyanobacteriota</taxon>
        <taxon>Cyanophyceae</taxon>
        <taxon>Nostocales</taxon>
        <taxon>Scytonemataceae</taxon>
        <taxon>Iningainema tapete</taxon>
    </lineage>
</organism>
<protein>
    <submittedName>
        <fullName evidence="3">Hpt domain-containing protein</fullName>
    </submittedName>
</protein>
<evidence type="ECO:0000313" key="3">
    <source>
        <dbReference type="EMBL" id="MBD2774491.1"/>
    </source>
</evidence>
<dbReference type="CDD" id="cd00088">
    <property type="entry name" value="HPT"/>
    <property type="match status" value="1"/>
</dbReference>
<dbReference type="EMBL" id="JACXAE010000071">
    <property type="protein sequence ID" value="MBD2774491.1"/>
    <property type="molecule type" value="Genomic_DNA"/>
</dbReference>
<feature type="modified residue" description="Phosphohistidine" evidence="1">
    <location>
        <position position="43"/>
    </location>
</feature>
<dbReference type="SUPFAM" id="SSF47226">
    <property type="entry name" value="Histidine-containing phosphotransfer domain, HPT domain"/>
    <property type="match status" value="1"/>
</dbReference>
<dbReference type="InterPro" id="IPR008207">
    <property type="entry name" value="Sig_transdc_His_kin_Hpt_dom"/>
</dbReference>
<keyword evidence="1" id="KW-0597">Phosphoprotein</keyword>
<dbReference type="PROSITE" id="PS50894">
    <property type="entry name" value="HPT"/>
    <property type="match status" value="1"/>
</dbReference>
<dbReference type="InterPro" id="IPR036641">
    <property type="entry name" value="HPT_dom_sf"/>
</dbReference>
<feature type="domain" description="HPt" evidence="2">
    <location>
        <begin position="4"/>
        <end position="104"/>
    </location>
</feature>
<gene>
    <name evidence="3" type="ORF">ICL16_21070</name>
</gene>
<comment type="caution">
    <text evidence="3">The sequence shown here is derived from an EMBL/GenBank/DDBJ whole genome shotgun (WGS) entry which is preliminary data.</text>
</comment>
<evidence type="ECO:0000256" key="1">
    <source>
        <dbReference type="PROSITE-ProRule" id="PRU00110"/>
    </source>
</evidence>
<keyword evidence="4" id="KW-1185">Reference proteome</keyword>
<dbReference type="Gene3D" id="1.20.120.160">
    <property type="entry name" value="HPT domain"/>
    <property type="match status" value="1"/>
</dbReference>
<dbReference type="Proteomes" id="UP000629098">
    <property type="component" value="Unassembled WGS sequence"/>
</dbReference>
<evidence type="ECO:0000259" key="2">
    <source>
        <dbReference type="PROSITE" id="PS50894"/>
    </source>
</evidence>
<name>A0A8J6XKS9_9CYAN</name>